<name>A0A6C2CXA3_9RHOO</name>
<keyword evidence="3" id="KW-1003">Cell membrane</keyword>
<feature type="domain" description="Ancillary SecYEG translocon subunit/Cell division coordinator CpoB TPR" evidence="8">
    <location>
        <begin position="16"/>
        <end position="214"/>
    </location>
</feature>
<sequence>MAAFDLEEQEQISQIKGWWEQYGKLVTALAVVAALASVGWQGLNWYRGKQGSEASVLYDAVQRAAVERNAQKAREAAGALIEKYSGTAYADMAALLSAKVQSEAGDLKNARVPLAWAAEKANDPALRGLARLRLATVMLDEKAYDEALAQVQTPPDESFAARYADLKGDILVAQGKPAEARVAYTAAVEALATATKPEAVTLREIAQAKLDAVGDAQ</sequence>
<evidence type="ECO:0000256" key="3">
    <source>
        <dbReference type="ARBA" id="ARBA00022475"/>
    </source>
</evidence>
<comment type="subcellular location">
    <subcellularLocation>
        <location evidence="2">Cell membrane</location>
    </subcellularLocation>
    <subcellularLocation>
        <location evidence="1">Membrane</location>
        <topology evidence="1">Single-pass membrane protein</topology>
    </subcellularLocation>
</comment>
<evidence type="ECO:0000256" key="7">
    <source>
        <dbReference type="ARBA" id="ARBA00023186"/>
    </source>
</evidence>
<keyword evidence="10" id="KW-1185">Reference proteome</keyword>
<keyword evidence="4" id="KW-0812">Transmembrane</keyword>
<evidence type="ECO:0000256" key="5">
    <source>
        <dbReference type="ARBA" id="ARBA00022989"/>
    </source>
</evidence>
<evidence type="ECO:0000256" key="1">
    <source>
        <dbReference type="ARBA" id="ARBA00004167"/>
    </source>
</evidence>
<keyword evidence="5" id="KW-1133">Transmembrane helix</keyword>
<evidence type="ECO:0000259" key="8">
    <source>
        <dbReference type="Pfam" id="PF09976"/>
    </source>
</evidence>
<organism evidence="9 10">
    <name type="scientific">Zoogloea oleivorans</name>
    <dbReference type="NCBI Taxonomy" id="1552750"/>
    <lineage>
        <taxon>Bacteria</taxon>
        <taxon>Pseudomonadati</taxon>
        <taxon>Pseudomonadota</taxon>
        <taxon>Betaproteobacteria</taxon>
        <taxon>Rhodocyclales</taxon>
        <taxon>Zoogloeaceae</taxon>
        <taxon>Zoogloea</taxon>
    </lineage>
</organism>
<evidence type="ECO:0000256" key="6">
    <source>
        <dbReference type="ARBA" id="ARBA00023136"/>
    </source>
</evidence>
<dbReference type="RefSeq" id="WP_148578860.1">
    <property type="nucleotide sequence ID" value="NZ_JAVEUW010000005.1"/>
</dbReference>
<dbReference type="PANTHER" id="PTHR38035">
    <property type="entry name" value="UPF0070 PROTEIN YFGM"/>
    <property type="match status" value="1"/>
</dbReference>
<dbReference type="GO" id="GO:0005886">
    <property type="term" value="C:plasma membrane"/>
    <property type="evidence" value="ECO:0007669"/>
    <property type="project" value="UniProtKB-SubCell"/>
</dbReference>
<dbReference type="GO" id="GO:0044877">
    <property type="term" value="F:protein-containing complex binding"/>
    <property type="evidence" value="ECO:0007669"/>
    <property type="project" value="InterPro"/>
</dbReference>
<dbReference type="InterPro" id="IPR026039">
    <property type="entry name" value="YfgM"/>
</dbReference>
<dbReference type="OrthoDB" id="8521102at2"/>
<reference evidence="9 10" key="1">
    <citation type="submission" date="2019-01" db="EMBL/GenBank/DDBJ databases">
        <title>Zoogloea oleivorans genome sequencing and assembly.</title>
        <authorList>
            <person name="Tancsics A."/>
            <person name="Farkas M."/>
            <person name="Kriszt B."/>
            <person name="Maroti G."/>
            <person name="Horvath B."/>
        </authorList>
    </citation>
    <scope>NUCLEOTIDE SEQUENCE [LARGE SCALE GENOMIC DNA]</scope>
    <source>
        <strain evidence="9 10">Buc</strain>
    </source>
</reference>
<proteinExistence type="predicted"/>
<gene>
    <name evidence="9" type="ORF">ETQ85_09745</name>
</gene>
<comment type="caution">
    <text evidence="9">The sequence shown here is derived from an EMBL/GenBank/DDBJ whole genome shotgun (WGS) entry which is preliminary data.</text>
</comment>
<evidence type="ECO:0000256" key="4">
    <source>
        <dbReference type="ARBA" id="ARBA00022692"/>
    </source>
</evidence>
<dbReference type="EMBL" id="SDKK01000008">
    <property type="protein sequence ID" value="TYC58800.1"/>
    <property type="molecule type" value="Genomic_DNA"/>
</dbReference>
<dbReference type="InterPro" id="IPR018704">
    <property type="entry name" value="SecYEG/CpoB_TPR"/>
</dbReference>
<dbReference type="Pfam" id="PF09976">
    <property type="entry name" value="TPR_21"/>
    <property type="match status" value="1"/>
</dbReference>
<evidence type="ECO:0000313" key="10">
    <source>
        <dbReference type="Proteomes" id="UP000389128"/>
    </source>
</evidence>
<dbReference type="PIRSF" id="PIRSF006170">
    <property type="entry name" value="YfgM"/>
    <property type="match status" value="1"/>
</dbReference>
<protein>
    <submittedName>
        <fullName evidence="9">Tetratricopeptide repeat protein</fullName>
    </submittedName>
</protein>
<keyword evidence="6" id="KW-0472">Membrane</keyword>
<evidence type="ECO:0000256" key="2">
    <source>
        <dbReference type="ARBA" id="ARBA00004236"/>
    </source>
</evidence>
<accession>A0A6C2CXA3</accession>
<evidence type="ECO:0000313" key="9">
    <source>
        <dbReference type="EMBL" id="TYC58800.1"/>
    </source>
</evidence>
<dbReference type="AlphaFoldDB" id="A0A6C2CXA3"/>
<dbReference type="Proteomes" id="UP000389128">
    <property type="component" value="Unassembled WGS sequence"/>
</dbReference>
<keyword evidence="7" id="KW-0143">Chaperone</keyword>
<dbReference type="PANTHER" id="PTHR38035:SF1">
    <property type="entry name" value="ANCILLARY SECYEG TRANSLOCON SUBUNIT"/>
    <property type="match status" value="1"/>
</dbReference>